<dbReference type="SUPFAM" id="SSF81383">
    <property type="entry name" value="F-box domain"/>
    <property type="match status" value="1"/>
</dbReference>
<name>A0A2Z6RWH5_9GLOM</name>
<comment type="caution">
    <text evidence="2">The sequence shown here is derived from an EMBL/GenBank/DDBJ whole genome shotgun (WGS) entry which is preliminary data.</text>
</comment>
<protein>
    <recommendedName>
        <fullName evidence="1">F-box domain-containing protein</fullName>
    </recommendedName>
</protein>
<dbReference type="Proteomes" id="UP000247702">
    <property type="component" value="Unassembled WGS sequence"/>
</dbReference>
<dbReference type="Pfam" id="PF12937">
    <property type="entry name" value="F-box-like"/>
    <property type="match status" value="1"/>
</dbReference>
<reference evidence="2 4" key="1">
    <citation type="submission" date="2017-11" db="EMBL/GenBank/DDBJ databases">
        <title>The genome of Rhizophagus clarus HR1 reveals common genetic basis of auxotrophy among arbuscular mycorrhizal fungi.</title>
        <authorList>
            <person name="Kobayashi Y."/>
        </authorList>
    </citation>
    <scope>NUCLEOTIDE SEQUENCE [LARGE SCALE GENOMIC DNA]</scope>
    <source>
        <strain evidence="2 4">HR1</strain>
    </source>
</reference>
<dbReference type="Proteomes" id="UP000615446">
    <property type="component" value="Unassembled WGS sequence"/>
</dbReference>
<dbReference type="AlphaFoldDB" id="A0A2Z6RWH5"/>
<dbReference type="SUPFAM" id="SSF52047">
    <property type="entry name" value="RNI-like"/>
    <property type="match status" value="1"/>
</dbReference>
<reference evidence="3" key="2">
    <citation type="submission" date="2019-10" db="EMBL/GenBank/DDBJ databases">
        <title>Conservation and host-specific expression of non-tandemly repeated heterogenous ribosome RNA gene in arbuscular mycorrhizal fungi.</title>
        <authorList>
            <person name="Maeda T."/>
            <person name="Kobayashi Y."/>
            <person name="Nakagawa T."/>
            <person name="Ezawa T."/>
            <person name="Yamaguchi K."/>
            <person name="Bino T."/>
            <person name="Nishimoto Y."/>
            <person name="Shigenobu S."/>
            <person name="Kawaguchi M."/>
        </authorList>
    </citation>
    <scope>NUCLEOTIDE SEQUENCE</scope>
    <source>
        <strain evidence="3">HR1</strain>
    </source>
</reference>
<dbReference type="InterPro" id="IPR032675">
    <property type="entry name" value="LRR_dom_sf"/>
</dbReference>
<feature type="domain" description="F-box" evidence="1">
    <location>
        <begin position="2"/>
        <end position="44"/>
    </location>
</feature>
<organism evidence="2 4">
    <name type="scientific">Rhizophagus clarus</name>
    <dbReference type="NCBI Taxonomy" id="94130"/>
    <lineage>
        <taxon>Eukaryota</taxon>
        <taxon>Fungi</taxon>
        <taxon>Fungi incertae sedis</taxon>
        <taxon>Mucoromycota</taxon>
        <taxon>Glomeromycotina</taxon>
        <taxon>Glomeromycetes</taxon>
        <taxon>Glomerales</taxon>
        <taxon>Glomeraceae</taxon>
        <taxon>Rhizophagus</taxon>
    </lineage>
</organism>
<dbReference type="OrthoDB" id="2438185at2759"/>
<dbReference type="InterPro" id="IPR036047">
    <property type="entry name" value="F-box-like_dom_sf"/>
</dbReference>
<dbReference type="InterPro" id="IPR001810">
    <property type="entry name" value="F-box_dom"/>
</dbReference>
<accession>A0A2Z6RWH5</accession>
<dbReference type="EMBL" id="BLAL01000246">
    <property type="protein sequence ID" value="GES95894.1"/>
    <property type="molecule type" value="Genomic_DNA"/>
</dbReference>
<gene>
    <name evidence="3" type="ORF">RCL2_002255500</name>
    <name evidence="2" type="ORF">RclHR1_04790004</name>
</gene>
<evidence type="ECO:0000259" key="1">
    <source>
        <dbReference type="Pfam" id="PF12937"/>
    </source>
</evidence>
<evidence type="ECO:0000313" key="2">
    <source>
        <dbReference type="EMBL" id="GBC02735.1"/>
    </source>
</evidence>
<keyword evidence="4" id="KW-1185">Reference proteome</keyword>
<sequence>MSQLPADCLHGIFEYLEDDETTLYSCILVNRLWCEVAVKFYWSQIRNFKTLIACLPDESKKTLNKNGIIISTPTSKRSQFSITSLLYSLGRRNETIISLPTSKPPIFNYASFCKYLSTDQVHSEIRTLVINQLSLDNYNYNKVLIVEQEILKMLINRISSLKLLNCKNNINITIILCPKARYCLANLSSLYCNTSTSSEFLCQLAHLCHNISRINISCDKYITNGLNGLKDLISAQNNIEYLRIGYLTDTVLPLITKFPNTLTKLRLCGREGCFISAHIAKFTNLQELDLAFNSSNSFKDFERLEFPQLRILKFRKECPEYILLKKFLEINGINLEEIHLSIESYKGNSLNLTITRFCPNLRKINNGFESVDLGTLKKVLISCKCLESIVIWCGGGFLSEKEALEMVVKYTQNVREIILFHQSGDLKSELLPHELESFFVSLENRIPQKSLSLVIVKRVIDVACGNSDSLNRNDENMRIIEKYIKSGVIRKFSHFLDHQFDVFY</sequence>
<evidence type="ECO:0000313" key="4">
    <source>
        <dbReference type="Proteomes" id="UP000247702"/>
    </source>
</evidence>
<proteinExistence type="predicted"/>
<evidence type="ECO:0000313" key="3">
    <source>
        <dbReference type="EMBL" id="GES95894.1"/>
    </source>
</evidence>
<dbReference type="Gene3D" id="3.80.10.10">
    <property type="entry name" value="Ribonuclease Inhibitor"/>
    <property type="match status" value="1"/>
</dbReference>
<dbReference type="EMBL" id="BEXD01003847">
    <property type="protein sequence ID" value="GBC02735.1"/>
    <property type="molecule type" value="Genomic_DNA"/>
</dbReference>